<feature type="compositionally biased region" description="Acidic residues" evidence="1">
    <location>
        <begin position="380"/>
        <end position="389"/>
    </location>
</feature>
<feature type="region of interest" description="Disordered" evidence="1">
    <location>
        <begin position="1"/>
        <end position="33"/>
    </location>
</feature>
<gene>
    <name evidence="3" type="ORF">NQ317_001287</name>
</gene>
<comment type="caution">
    <text evidence="3">The sequence shown here is derived from an EMBL/GenBank/DDBJ whole genome shotgun (WGS) entry which is preliminary data.</text>
</comment>
<evidence type="ECO:0000313" key="3">
    <source>
        <dbReference type="EMBL" id="KAJ8979798.1"/>
    </source>
</evidence>
<dbReference type="CDD" id="cd06148">
    <property type="entry name" value="Egl_like_exo"/>
    <property type="match status" value="1"/>
</dbReference>
<dbReference type="EMBL" id="JAPWTJ010000313">
    <property type="protein sequence ID" value="KAJ8979798.1"/>
    <property type="molecule type" value="Genomic_DNA"/>
</dbReference>
<dbReference type="InterPro" id="IPR012337">
    <property type="entry name" value="RNaseH-like_sf"/>
</dbReference>
<dbReference type="SMART" id="SM00474">
    <property type="entry name" value="35EXOc"/>
    <property type="match status" value="1"/>
</dbReference>
<evidence type="ECO:0000256" key="1">
    <source>
        <dbReference type="SAM" id="MobiDB-lite"/>
    </source>
</evidence>
<dbReference type="Proteomes" id="UP001162164">
    <property type="component" value="Unassembled WGS sequence"/>
</dbReference>
<feature type="region of interest" description="Disordered" evidence="1">
    <location>
        <begin position="371"/>
        <end position="410"/>
    </location>
</feature>
<dbReference type="PANTHER" id="PTHR46814:SF1">
    <property type="entry name" value="EGALITARIAN, ISOFORM B"/>
    <property type="match status" value="1"/>
</dbReference>
<feature type="compositionally biased region" description="Polar residues" evidence="1">
    <location>
        <begin position="396"/>
        <end position="410"/>
    </location>
</feature>
<feature type="compositionally biased region" description="Polar residues" evidence="1">
    <location>
        <begin position="21"/>
        <end position="33"/>
    </location>
</feature>
<dbReference type="Pfam" id="PF01612">
    <property type="entry name" value="DNA_pol_A_exo1"/>
    <property type="match status" value="1"/>
</dbReference>
<sequence length="519" mass="59216">MFRPPRGSNHSAEPEPPLPQFETQRSKPASNYNQTLKERINNLVLKTLQENTGRERQNLLNHQTHSDSWKVKLFQNTRVICSVRECQIIIEDILCKATPRSNELVWPFTLDRVVVGFDCEGINLGVKGQLTLMQVATMSGFSYVFDLISCPQMIDAGLRRLLESPDVVKIVHDCRNDSVNLYSQFNITLRSVFDTQAAHAVLTYQETGRPVYKAKSVALNALCECYNAPVNPIKDQLKNIYRRDQKYWSRRPLTREMILYASADVLSLVNEKIYYPMIRAIAEENRSLMLELCEEQIFMHISPDTVKLKKRQRKTETEVAELRVKLAQVTKSVVLSNREVRLLRYIELTEEEKEKLKSSAKVAKKLEKLESLGQDREADSSEDEGENEQDYPSLDSDVTSPRNSEPTSLTESMQLVDSILNDSKIDRLVKIDKLESILSAAALLPTDNDPQKCTCNCHNNKLSNGYKHERVMSPTNHYVSSVKDNDPGFVKENHSNFGTQTLSTGDIVVTKIYFSETTE</sequence>
<proteinExistence type="predicted"/>
<dbReference type="InterPro" id="IPR036397">
    <property type="entry name" value="RNaseH_sf"/>
</dbReference>
<name>A0ABQ9JP73_9CUCU</name>
<dbReference type="SUPFAM" id="SSF53098">
    <property type="entry name" value="Ribonuclease H-like"/>
    <property type="match status" value="1"/>
</dbReference>
<protein>
    <recommendedName>
        <fullName evidence="2">3'-5' exonuclease domain-containing protein</fullName>
    </recommendedName>
</protein>
<keyword evidence="4" id="KW-1185">Reference proteome</keyword>
<evidence type="ECO:0000313" key="4">
    <source>
        <dbReference type="Proteomes" id="UP001162164"/>
    </source>
</evidence>
<organism evidence="3 4">
    <name type="scientific">Molorchus minor</name>
    <dbReference type="NCBI Taxonomy" id="1323400"/>
    <lineage>
        <taxon>Eukaryota</taxon>
        <taxon>Metazoa</taxon>
        <taxon>Ecdysozoa</taxon>
        <taxon>Arthropoda</taxon>
        <taxon>Hexapoda</taxon>
        <taxon>Insecta</taxon>
        <taxon>Pterygota</taxon>
        <taxon>Neoptera</taxon>
        <taxon>Endopterygota</taxon>
        <taxon>Coleoptera</taxon>
        <taxon>Polyphaga</taxon>
        <taxon>Cucujiformia</taxon>
        <taxon>Chrysomeloidea</taxon>
        <taxon>Cerambycidae</taxon>
        <taxon>Lamiinae</taxon>
        <taxon>Monochamini</taxon>
        <taxon>Molorchus</taxon>
    </lineage>
</organism>
<dbReference type="InterPro" id="IPR002562">
    <property type="entry name" value="3'-5'_exonuclease_dom"/>
</dbReference>
<accession>A0ABQ9JP73</accession>
<evidence type="ECO:0000259" key="2">
    <source>
        <dbReference type="SMART" id="SM00474"/>
    </source>
</evidence>
<dbReference type="PANTHER" id="PTHR46814">
    <property type="entry name" value="EGALITARIAN, ISOFORM B"/>
    <property type="match status" value="1"/>
</dbReference>
<dbReference type="Gene3D" id="3.30.420.10">
    <property type="entry name" value="Ribonuclease H-like superfamily/Ribonuclease H"/>
    <property type="match status" value="1"/>
</dbReference>
<feature type="domain" description="3'-5' exonuclease" evidence="2">
    <location>
        <begin position="89"/>
        <end position="282"/>
    </location>
</feature>
<reference evidence="3" key="1">
    <citation type="journal article" date="2023" name="Insect Mol. Biol.">
        <title>Genome sequencing provides insights into the evolution of gene families encoding plant cell wall-degrading enzymes in longhorned beetles.</title>
        <authorList>
            <person name="Shin N.R."/>
            <person name="Okamura Y."/>
            <person name="Kirsch R."/>
            <person name="Pauchet Y."/>
        </authorList>
    </citation>
    <scope>NUCLEOTIDE SEQUENCE</scope>
    <source>
        <strain evidence="3">MMC_N1</strain>
    </source>
</reference>